<evidence type="ECO:0000313" key="11">
    <source>
        <dbReference type="EMBL" id="SDB50278.1"/>
    </source>
</evidence>
<gene>
    <name evidence="11" type="ORF">SAMN02982931_03901</name>
</gene>
<reference evidence="11 12" key="1">
    <citation type="submission" date="2016-10" db="EMBL/GenBank/DDBJ databases">
        <authorList>
            <person name="de Groot N.N."/>
        </authorList>
    </citation>
    <scope>NUCLEOTIDE SEQUENCE [LARGE SCALE GENOMIC DNA]</scope>
    <source>
        <strain evidence="11 12">ATCC 35022</strain>
    </source>
</reference>
<dbReference type="SUPFAM" id="SSF54534">
    <property type="entry name" value="FKBP-like"/>
    <property type="match status" value="1"/>
</dbReference>
<keyword evidence="9" id="KW-0812">Transmembrane</keyword>
<feature type="domain" description="PpiC" evidence="10">
    <location>
        <begin position="119"/>
        <end position="232"/>
    </location>
</feature>
<dbReference type="PANTHER" id="PTHR47245">
    <property type="entry name" value="PEPTIDYLPROLYL ISOMERASE"/>
    <property type="match status" value="1"/>
</dbReference>
<keyword evidence="5 8" id="KW-0697">Rotamase</keyword>
<protein>
    <recommendedName>
        <fullName evidence="4">Parvulin-like PPIase</fullName>
        <ecNumber evidence="3">5.2.1.8</ecNumber>
    </recommendedName>
    <alternativeName>
        <fullName evidence="6">Peptidyl-prolyl cis-trans isomerase plp</fullName>
    </alternativeName>
    <alternativeName>
        <fullName evidence="7">Rotamase plp</fullName>
    </alternativeName>
</protein>
<dbReference type="EC" id="5.2.1.8" evidence="3"/>
<comment type="similarity">
    <text evidence="2">Belongs to the PpiC/parvulin rotamase family.</text>
</comment>
<dbReference type="Gene3D" id="3.10.50.40">
    <property type="match status" value="1"/>
</dbReference>
<evidence type="ECO:0000256" key="6">
    <source>
        <dbReference type="ARBA" id="ARBA00030642"/>
    </source>
</evidence>
<dbReference type="Proteomes" id="UP000199071">
    <property type="component" value="Unassembled WGS sequence"/>
</dbReference>
<proteinExistence type="inferred from homology"/>
<evidence type="ECO:0000256" key="5">
    <source>
        <dbReference type="ARBA" id="ARBA00023110"/>
    </source>
</evidence>
<name>A0A1G6DYR4_9HYPH</name>
<keyword evidence="12" id="KW-1185">Reference proteome</keyword>
<accession>A0A1G6DYR4</accession>
<evidence type="ECO:0000256" key="7">
    <source>
        <dbReference type="ARBA" id="ARBA00031484"/>
    </source>
</evidence>
<evidence type="ECO:0000256" key="1">
    <source>
        <dbReference type="ARBA" id="ARBA00000971"/>
    </source>
</evidence>
<dbReference type="Pfam" id="PF13145">
    <property type="entry name" value="Rotamase_2"/>
    <property type="match status" value="1"/>
</dbReference>
<evidence type="ECO:0000256" key="9">
    <source>
        <dbReference type="SAM" id="Phobius"/>
    </source>
</evidence>
<dbReference type="STRING" id="665467.SAMN02982931_03901"/>
<dbReference type="RefSeq" id="WP_175478538.1">
    <property type="nucleotide sequence ID" value="NZ_FMXQ01000009.1"/>
</dbReference>
<dbReference type="InterPro" id="IPR050245">
    <property type="entry name" value="PrsA_foldase"/>
</dbReference>
<dbReference type="InterPro" id="IPR046357">
    <property type="entry name" value="PPIase_dom_sf"/>
</dbReference>
<comment type="catalytic activity">
    <reaction evidence="1">
        <text>[protein]-peptidylproline (omega=180) = [protein]-peptidylproline (omega=0)</text>
        <dbReference type="Rhea" id="RHEA:16237"/>
        <dbReference type="Rhea" id="RHEA-COMP:10747"/>
        <dbReference type="Rhea" id="RHEA-COMP:10748"/>
        <dbReference type="ChEBI" id="CHEBI:83833"/>
        <dbReference type="ChEBI" id="CHEBI:83834"/>
        <dbReference type="EC" id="5.2.1.8"/>
    </reaction>
</comment>
<feature type="transmembrane region" description="Helical" evidence="9">
    <location>
        <begin position="12"/>
        <end position="29"/>
    </location>
</feature>
<evidence type="ECO:0000256" key="2">
    <source>
        <dbReference type="ARBA" id="ARBA00007656"/>
    </source>
</evidence>
<evidence type="ECO:0000256" key="8">
    <source>
        <dbReference type="PROSITE-ProRule" id="PRU00278"/>
    </source>
</evidence>
<evidence type="ECO:0000259" key="10">
    <source>
        <dbReference type="PROSITE" id="PS50198"/>
    </source>
</evidence>
<keyword evidence="9" id="KW-1133">Transmembrane helix</keyword>
<dbReference type="InterPro" id="IPR000297">
    <property type="entry name" value="PPIase_PpiC"/>
</dbReference>
<evidence type="ECO:0000256" key="4">
    <source>
        <dbReference type="ARBA" id="ARBA00018370"/>
    </source>
</evidence>
<dbReference type="AlphaFoldDB" id="A0A1G6DYR4"/>
<dbReference type="GO" id="GO:0003755">
    <property type="term" value="F:peptidyl-prolyl cis-trans isomerase activity"/>
    <property type="evidence" value="ECO:0007669"/>
    <property type="project" value="UniProtKB-KW"/>
</dbReference>
<sequence>MSLLRRFFGEPIIQFLIMGVVIFAGYAVLQDDPVEPETSNAIVVSAGRIAQLNEMFSRTWQRPATQDELDALIDAYVKEEVYYREGRKLGLDEDDTVFRRRLQQKMEFLMEPSAAQLAPEDGELEAYLAANADGYDIPARIAFEQVFFDPGTRGDTTAAAAEQALAVIRDGVDAAELGDRTMLPGAMPLSSTAQIASTFGVEFTEALLAAPIGEWSGPVRSTFGVHLVNVDEKQEARAAVLAEVIDNVRRDWEEERRREIIEERYGELLTQYSVVVEPADEQAASVDAAPAVQ</sequence>
<dbReference type="PANTHER" id="PTHR47245:SF2">
    <property type="entry name" value="PEPTIDYL-PROLYL CIS-TRANS ISOMERASE HP_0175-RELATED"/>
    <property type="match status" value="1"/>
</dbReference>
<keyword evidence="9" id="KW-0472">Membrane</keyword>
<evidence type="ECO:0000313" key="12">
    <source>
        <dbReference type="Proteomes" id="UP000199071"/>
    </source>
</evidence>
<dbReference type="PROSITE" id="PS50198">
    <property type="entry name" value="PPIC_PPIASE_2"/>
    <property type="match status" value="1"/>
</dbReference>
<dbReference type="EMBL" id="FMXQ01000009">
    <property type="protein sequence ID" value="SDB50278.1"/>
    <property type="molecule type" value="Genomic_DNA"/>
</dbReference>
<organism evidence="11 12">
    <name type="scientific">Bauldia litoralis</name>
    <dbReference type="NCBI Taxonomy" id="665467"/>
    <lineage>
        <taxon>Bacteria</taxon>
        <taxon>Pseudomonadati</taxon>
        <taxon>Pseudomonadota</taxon>
        <taxon>Alphaproteobacteria</taxon>
        <taxon>Hyphomicrobiales</taxon>
        <taxon>Kaistiaceae</taxon>
        <taxon>Bauldia</taxon>
    </lineage>
</organism>
<keyword evidence="8" id="KW-0413">Isomerase</keyword>
<evidence type="ECO:0000256" key="3">
    <source>
        <dbReference type="ARBA" id="ARBA00013194"/>
    </source>
</evidence>